<dbReference type="EMBL" id="DSYK01000303">
    <property type="protein sequence ID" value="HGS21412.1"/>
    <property type="molecule type" value="Genomic_DNA"/>
</dbReference>
<keyword evidence="3" id="KW-0813">Transport</keyword>
<proteinExistence type="inferred from homology"/>
<evidence type="ECO:0000256" key="6">
    <source>
        <dbReference type="ARBA" id="ARBA00022737"/>
    </source>
</evidence>
<gene>
    <name evidence="11" type="ORF">ENT37_06050</name>
</gene>
<feature type="transmembrane region" description="Helical" evidence="9">
    <location>
        <begin position="97"/>
        <end position="116"/>
    </location>
</feature>
<comment type="caution">
    <text evidence="11">The sequence shown here is derived from an EMBL/GenBank/DDBJ whole genome shotgun (WGS) entry which is preliminary data.</text>
</comment>
<dbReference type="InterPro" id="IPR000802">
    <property type="entry name" value="Arsenical_pump_ArsB"/>
</dbReference>
<dbReference type="PANTHER" id="PTHR43652">
    <property type="entry name" value="BASIC AMINO ACID ANTIPORTER YFCC-RELATED"/>
    <property type="match status" value="1"/>
</dbReference>
<keyword evidence="4" id="KW-1003">Cell membrane</keyword>
<evidence type="ECO:0000256" key="9">
    <source>
        <dbReference type="SAM" id="Phobius"/>
    </source>
</evidence>
<feature type="transmembrane region" description="Helical" evidence="9">
    <location>
        <begin position="198"/>
        <end position="217"/>
    </location>
</feature>
<evidence type="ECO:0000256" key="5">
    <source>
        <dbReference type="ARBA" id="ARBA00022692"/>
    </source>
</evidence>
<evidence type="ECO:0000256" key="3">
    <source>
        <dbReference type="ARBA" id="ARBA00022448"/>
    </source>
</evidence>
<keyword evidence="7 9" id="KW-1133">Transmembrane helix</keyword>
<feature type="transmembrane region" description="Helical" evidence="9">
    <location>
        <begin position="316"/>
        <end position="336"/>
    </location>
</feature>
<keyword evidence="8 9" id="KW-0472">Membrane</keyword>
<evidence type="ECO:0000256" key="8">
    <source>
        <dbReference type="ARBA" id="ARBA00023136"/>
    </source>
</evidence>
<protein>
    <recommendedName>
        <fullName evidence="10">Citrate transporter-like domain-containing protein</fullName>
    </recommendedName>
</protein>
<dbReference type="PANTHER" id="PTHR43652:SF1">
    <property type="entry name" value="RESPONSE REGULATOR"/>
    <property type="match status" value="1"/>
</dbReference>
<dbReference type="AlphaFoldDB" id="A0A7C4KH19"/>
<dbReference type="InterPro" id="IPR004680">
    <property type="entry name" value="Cit_transptr-like_dom"/>
</dbReference>
<dbReference type="GO" id="GO:0015105">
    <property type="term" value="F:arsenite transmembrane transporter activity"/>
    <property type="evidence" value="ECO:0007669"/>
    <property type="project" value="InterPro"/>
</dbReference>
<feature type="transmembrane region" description="Helical" evidence="9">
    <location>
        <begin position="122"/>
        <end position="142"/>
    </location>
</feature>
<keyword evidence="5 9" id="KW-0812">Transmembrane</keyword>
<organism evidence="11">
    <name type="scientific">Anaerolinea thermolimosa</name>
    <dbReference type="NCBI Taxonomy" id="229919"/>
    <lineage>
        <taxon>Bacteria</taxon>
        <taxon>Bacillati</taxon>
        <taxon>Chloroflexota</taxon>
        <taxon>Anaerolineae</taxon>
        <taxon>Anaerolineales</taxon>
        <taxon>Anaerolineaceae</taxon>
        <taxon>Anaerolinea</taxon>
    </lineage>
</organism>
<comment type="subcellular location">
    <subcellularLocation>
        <location evidence="1">Cell membrane</location>
        <topology evidence="1">Multi-pass membrane protein</topology>
    </subcellularLocation>
</comment>
<comment type="similarity">
    <text evidence="2">Belongs to the CitM (TC 2.A.11) transporter family.</text>
</comment>
<evidence type="ECO:0000256" key="4">
    <source>
        <dbReference type="ARBA" id="ARBA00022475"/>
    </source>
</evidence>
<dbReference type="PRINTS" id="PR00758">
    <property type="entry name" value="ARSENICPUMP"/>
</dbReference>
<feature type="transmembrane region" description="Helical" evidence="9">
    <location>
        <begin position="169"/>
        <end position="186"/>
    </location>
</feature>
<feature type="transmembrane region" description="Helical" evidence="9">
    <location>
        <begin position="279"/>
        <end position="304"/>
    </location>
</feature>
<feature type="transmembrane region" description="Helical" evidence="9">
    <location>
        <begin position="255"/>
        <end position="273"/>
    </location>
</feature>
<name>A0A7C4KH19_9CHLR</name>
<dbReference type="InterPro" id="IPR051679">
    <property type="entry name" value="DASS-Related_Transporters"/>
</dbReference>
<evidence type="ECO:0000256" key="2">
    <source>
        <dbReference type="ARBA" id="ARBA00009843"/>
    </source>
</evidence>
<feature type="transmembrane region" description="Helical" evidence="9">
    <location>
        <begin position="62"/>
        <end position="85"/>
    </location>
</feature>
<keyword evidence="6" id="KW-0677">Repeat</keyword>
<feature type="domain" description="Citrate transporter-like" evidence="10">
    <location>
        <begin position="107"/>
        <end position="257"/>
    </location>
</feature>
<dbReference type="Pfam" id="PF03600">
    <property type="entry name" value="CitMHS"/>
    <property type="match status" value="1"/>
</dbReference>
<evidence type="ECO:0000256" key="1">
    <source>
        <dbReference type="ARBA" id="ARBA00004651"/>
    </source>
</evidence>
<reference evidence="11" key="1">
    <citation type="journal article" date="2020" name="mSystems">
        <title>Genome- and Community-Level Interaction Insights into Carbon Utilization and Element Cycling Functions of Hydrothermarchaeota in Hydrothermal Sediment.</title>
        <authorList>
            <person name="Zhou Z."/>
            <person name="Liu Y."/>
            <person name="Xu W."/>
            <person name="Pan J."/>
            <person name="Luo Z.H."/>
            <person name="Li M."/>
        </authorList>
    </citation>
    <scope>NUCLEOTIDE SEQUENCE [LARGE SCALE GENOMIC DNA]</scope>
    <source>
        <strain evidence="11">SpSt-573</strain>
    </source>
</reference>
<evidence type="ECO:0000256" key="7">
    <source>
        <dbReference type="ARBA" id="ARBA00022989"/>
    </source>
</evidence>
<evidence type="ECO:0000313" key="11">
    <source>
        <dbReference type="EMBL" id="HGS21412.1"/>
    </source>
</evidence>
<sequence length="338" mass="35396">MPYALHLARDLGALRAVLRQNAGQGLIFDLRAPQFGLSFASGATITALLGRSVIVLRSWEQALAIVHPLTAALVLGAVAGCLWAVARRRPGCERQALLLIWLLAPILPLVFLRPALDMHYVQLLVPVLFVLAGMGWACLLAVPQRPLAWAAGVTLAAIVASILGVPVYLAMLIGALLVILAGVISMEEAARAVEWKAIFLIAGMYAVSLAMVQTGLADASGKLMVHLASPFGALGLAAGAYLLSALLTQVMGGQVTALVSGPVVISAAIRLGVSPQAVAVAAAIACSASFLTPLAHPVNILMIGPANYRFSDFFKVGWPLTLISFIMLLAGMKLFWGL</sequence>
<dbReference type="GO" id="GO:0005886">
    <property type="term" value="C:plasma membrane"/>
    <property type="evidence" value="ECO:0007669"/>
    <property type="project" value="UniProtKB-SubCell"/>
</dbReference>
<evidence type="ECO:0000259" key="10">
    <source>
        <dbReference type="Pfam" id="PF03600"/>
    </source>
</evidence>
<feature type="transmembrane region" description="Helical" evidence="9">
    <location>
        <begin position="223"/>
        <end position="243"/>
    </location>
</feature>
<accession>A0A7C4KH19</accession>